<sequence>MLSSFRANPPSSSTLSYSPFFIANTKLLHGPHYHRPLLYGRCHEVLICYSLQGSFSIQDRTTFSRHSPFECIYTDFSYAICGESSSRFSIICKSYGVNDNETSADSSRYELYNEEPAPFRRKYDSTGISNREALRGGEGHGPSENFDRRPRSLHRSMSSLEGFGGEPSPDNGYQGTGSLNRKFPASTPFKIETRSNRMSSPLGTYGRPRSEYPARADRLHEVVSAGYEAHRSFGNLSSSGYVSPLSQGQSSSELNNSPFKNATVSVFWDLDNKPPTSSPYHAGLYLRHAASQFGSVVDMVAYANHHAFTHIPNWVREQRRCRKELDILEKKGLVQPEEPYVCNLCGRKCKNNILLKKHFKQLHEREHHKRMTRLNSLKGKKKEKYRAAMLPKTQRYKEVANPILVPKVGYGLETDLRRAGIFVKTVQYKPQAADIELKKQMADSINKGIKCICLVSDDMDFARMLADARALDLTTIVFGESRSLKRYADFWFPWEDICRGVTAQDFQESIRAWAVYHDSARKRELEVLAGVRNDDFDVEHKVFGRDAPVQKASFSAFSEEEQQDAHGSASDDDMEWSFGEEDEEFDDELDFDLGDDEVV</sequence>
<keyword evidence="5" id="KW-1185">Reference proteome</keyword>
<dbReference type="InterPro" id="IPR013087">
    <property type="entry name" value="Znf_C2H2_type"/>
</dbReference>
<comment type="caution">
    <text evidence="4">The sequence shown here is derived from an EMBL/GenBank/DDBJ whole genome shotgun (WGS) entry which is preliminary data.</text>
</comment>
<feature type="compositionally biased region" description="Acidic residues" evidence="2">
    <location>
        <begin position="570"/>
        <end position="579"/>
    </location>
</feature>
<feature type="domain" description="C2H2-type" evidence="3">
    <location>
        <begin position="340"/>
        <end position="368"/>
    </location>
</feature>
<dbReference type="CDD" id="cd18725">
    <property type="entry name" value="PIN_LabA-like"/>
    <property type="match status" value="1"/>
</dbReference>
<dbReference type="PANTHER" id="PTHR35744">
    <property type="entry name" value="C2H2-TYPE DOMAIN-CONTAINING PROTEIN"/>
    <property type="match status" value="1"/>
</dbReference>
<name>A0A9D4V9W5_ADICA</name>
<dbReference type="GO" id="GO:0008270">
    <property type="term" value="F:zinc ion binding"/>
    <property type="evidence" value="ECO:0007669"/>
    <property type="project" value="UniProtKB-KW"/>
</dbReference>
<dbReference type="PANTHER" id="PTHR35744:SF2">
    <property type="entry name" value="OS06G0166200 PROTEIN"/>
    <property type="match status" value="1"/>
</dbReference>
<keyword evidence="1" id="KW-0862">Zinc</keyword>
<evidence type="ECO:0000256" key="2">
    <source>
        <dbReference type="SAM" id="MobiDB-lite"/>
    </source>
</evidence>
<feature type="region of interest" description="Disordered" evidence="2">
    <location>
        <begin position="130"/>
        <end position="185"/>
    </location>
</feature>
<keyword evidence="1" id="KW-0479">Metal-binding</keyword>
<protein>
    <recommendedName>
        <fullName evidence="3">C2H2-type domain-containing protein</fullName>
    </recommendedName>
</protein>
<gene>
    <name evidence="4" type="ORF">GOP47_0002303</name>
</gene>
<evidence type="ECO:0000313" key="4">
    <source>
        <dbReference type="EMBL" id="KAI5082560.1"/>
    </source>
</evidence>
<dbReference type="InterPro" id="IPR021139">
    <property type="entry name" value="NYN"/>
</dbReference>
<dbReference type="Proteomes" id="UP000886520">
    <property type="component" value="Chromosome 2"/>
</dbReference>
<feature type="region of interest" description="Disordered" evidence="2">
    <location>
        <begin position="554"/>
        <end position="579"/>
    </location>
</feature>
<dbReference type="PROSITE" id="PS00028">
    <property type="entry name" value="ZINC_FINGER_C2H2_1"/>
    <property type="match status" value="1"/>
</dbReference>
<dbReference type="AlphaFoldDB" id="A0A9D4V9W5"/>
<dbReference type="PROSITE" id="PS50157">
    <property type="entry name" value="ZINC_FINGER_C2H2_2"/>
    <property type="match status" value="1"/>
</dbReference>
<dbReference type="GO" id="GO:0004540">
    <property type="term" value="F:RNA nuclease activity"/>
    <property type="evidence" value="ECO:0007669"/>
    <property type="project" value="InterPro"/>
</dbReference>
<dbReference type="OrthoDB" id="3518456at2759"/>
<keyword evidence="1" id="KW-0863">Zinc-finger</keyword>
<evidence type="ECO:0000259" key="3">
    <source>
        <dbReference type="PROSITE" id="PS50157"/>
    </source>
</evidence>
<accession>A0A9D4V9W5</accession>
<evidence type="ECO:0000313" key="5">
    <source>
        <dbReference type="Proteomes" id="UP000886520"/>
    </source>
</evidence>
<dbReference type="Gene3D" id="3.40.50.1010">
    <property type="entry name" value="5'-nuclease"/>
    <property type="match status" value="1"/>
</dbReference>
<dbReference type="EMBL" id="JABFUD020000003">
    <property type="protein sequence ID" value="KAI5082560.1"/>
    <property type="molecule type" value="Genomic_DNA"/>
</dbReference>
<dbReference type="Pfam" id="PF01936">
    <property type="entry name" value="NYN"/>
    <property type="match status" value="1"/>
</dbReference>
<reference evidence="4" key="1">
    <citation type="submission" date="2021-01" db="EMBL/GenBank/DDBJ databases">
        <title>Adiantum capillus-veneris genome.</title>
        <authorList>
            <person name="Fang Y."/>
            <person name="Liao Q."/>
        </authorList>
    </citation>
    <scope>NUCLEOTIDE SEQUENCE</scope>
    <source>
        <strain evidence="4">H3</strain>
        <tissue evidence="4">Leaf</tissue>
    </source>
</reference>
<evidence type="ECO:0000256" key="1">
    <source>
        <dbReference type="PROSITE-ProRule" id="PRU00042"/>
    </source>
</evidence>
<organism evidence="4 5">
    <name type="scientific">Adiantum capillus-veneris</name>
    <name type="common">Maidenhair fern</name>
    <dbReference type="NCBI Taxonomy" id="13818"/>
    <lineage>
        <taxon>Eukaryota</taxon>
        <taxon>Viridiplantae</taxon>
        <taxon>Streptophyta</taxon>
        <taxon>Embryophyta</taxon>
        <taxon>Tracheophyta</taxon>
        <taxon>Polypodiopsida</taxon>
        <taxon>Polypodiidae</taxon>
        <taxon>Polypodiales</taxon>
        <taxon>Pteridineae</taxon>
        <taxon>Pteridaceae</taxon>
        <taxon>Vittarioideae</taxon>
        <taxon>Adiantum</taxon>
    </lineage>
</organism>
<proteinExistence type="predicted"/>